<feature type="domain" description="DUF3846" evidence="1">
    <location>
        <begin position="14"/>
        <end position="84"/>
    </location>
</feature>
<gene>
    <name evidence="2" type="ORF">FYJ29_00135</name>
</gene>
<protein>
    <submittedName>
        <fullName evidence="2">DUF3846 domain-containing protein</fullName>
    </submittedName>
</protein>
<reference evidence="2 3" key="1">
    <citation type="submission" date="2019-08" db="EMBL/GenBank/DDBJ databases">
        <title>In-depth cultivation of the pig gut microbiome towards novel bacterial diversity and tailored functional studies.</title>
        <authorList>
            <person name="Wylensek D."/>
            <person name="Hitch T.C.A."/>
            <person name="Clavel T."/>
        </authorList>
    </citation>
    <scope>NUCLEOTIDE SEQUENCE [LARGE SCALE GENOMIC DNA]</scope>
    <source>
        <strain evidence="2 3">Oil-RF-744-WCA-WT-10</strain>
    </source>
</reference>
<dbReference type="InterPro" id="IPR024559">
    <property type="entry name" value="DUF3846"/>
</dbReference>
<evidence type="ECO:0000259" key="1">
    <source>
        <dbReference type="Pfam" id="PF12957"/>
    </source>
</evidence>
<dbReference type="EMBL" id="VULT01000001">
    <property type="protein sequence ID" value="MSS16188.1"/>
    <property type="molecule type" value="Genomic_DNA"/>
</dbReference>
<evidence type="ECO:0000313" key="3">
    <source>
        <dbReference type="Proteomes" id="UP000483362"/>
    </source>
</evidence>
<sequence>MILKTDGSVQKVQPDNGSDFTLEELQGFVDGLIEIIDIGSDMIMVVNEEGKGVLELNKKATVLARTMQAIFPHDYIAGDVLMCPSDMVQ</sequence>
<evidence type="ECO:0000313" key="2">
    <source>
        <dbReference type="EMBL" id="MSS16188.1"/>
    </source>
</evidence>
<proteinExistence type="predicted"/>
<organism evidence="2 3">
    <name type="scientific">Sodaliphilus pleomorphus</name>
    <dbReference type="NCBI Taxonomy" id="2606626"/>
    <lineage>
        <taxon>Bacteria</taxon>
        <taxon>Pseudomonadati</taxon>
        <taxon>Bacteroidota</taxon>
        <taxon>Bacteroidia</taxon>
        <taxon>Bacteroidales</taxon>
        <taxon>Muribaculaceae</taxon>
        <taxon>Sodaliphilus</taxon>
    </lineage>
</organism>
<dbReference type="RefSeq" id="WP_154328027.1">
    <property type="nucleotide sequence ID" value="NZ_CP045696.1"/>
</dbReference>
<dbReference type="Proteomes" id="UP000483362">
    <property type="component" value="Unassembled WGS sequence"/>
</dbReference>
<name>A0A6L5XAA7_9BACT</name>
<keyword evidence="3" id="KW-1185">Reference proteome</keyword>
<comment type="caution">
    <text evidence="2">The sequence shown here is derived from an EMBL/GenBank/DDBJ whole genome shotgun (WGS) entry which is preliminary data.</text>
</comment>
<dbReference type="Pfam" id="PF12957">
    <property type="entry name" value="DUF3846"/>
    <property type="match status" value="1"/>
</dbReference>
<dbReference type="AlphaFoldDB" id="A0A6L5XAA7"/>
<accession>A0A6L5XAA7</accession>